<organism evidence="2 3">
    <name type="scientific">Tistrella bauzanensis</name>
    <dbReference type="NCBI Taxonomy" id="657419"/>
    <lineage>
        <taxon>Bacteria</taxon>
        <taxon>Pseudomonadati</taxon>
        <taxon>Pseudomonadota</taxon>
        <taxon>Alphaproteobacteria</taxon>
        <taxon>Geminicoccales</taxon>
        <taxon>Geminicoccaceae</taxon>
        <taxon>Tistrella</taxon>
    </lineage>
</organism>
<proteinExistence type="predicted"/>
<keyword evidence="1" id="KW-1133">Transmembrane helix</keyword>
<evidence type="ECO:0000256" key="1">
    <source>
        <dbReference type="SAM" id="Phobius"/>
    </source>
</evidence>
<feature type="transmembrane region" description="Helical" evidence="1">
    <location>
        <begin position="52"/>
        <end position="71"/>
    </location>
</feature>
<reference evidence="3" key="1">
    <citation type="journal article" date="2019" name="Int. J. Syst. Evol. Microbiol.">
        <title>The Global Catalogue of Microorganisms (GCM) 10K type strain sequencing project: providing services to taxonomists for standard genome sequencing and annotation.</title>
        <authorList>
            <consortium name="The Broad Institute Genomics Platform"/>
            <consortium name="The Broad Institute Genome Sequencing Center for Infectious Disease"/>
            <person name="Wu L."/>
            <person name="Ma J."/>
        </authorList>
    </citation>
    <scope>NUCLEOTIDE SEQUENCE [LARGE SCALE GENOMIC DNA]</scope>
    <source>
        <strain evidence="3">CGMCC 1.10188</strain>
    </source>
</reference>
<protein>
    <submittedName>
        <fullName evidence="2">Uncharacterized protein</fullName>
    </submittedName>
</protein>
<gene>
    <name evidence="2" type="ORF">GCM10011505_35650</name>
</gene>
<sequence>MTRHVSAGTSHPPARPGPSPLAMLGVQGVALGAALGADWLGAAAGLADARPWLRLAAAGIAVVAAFALGWTRGSVLPALRGHALYSHGSRRGMAAVQVLVVALIAWGLVAIAPERGWFDGISIMLILLIALPAQAAAAFLRPASGRHVTSSDPGRRGGPARPGALDGRAGWALRLVPLVMVVFAGYALLPAETGGSTLALPLLLVVTVLGVVTLAHGLATGGVLPDRINRITGARAVRVLAIILSVLIGLLVLAAIPTAADPASRMLAAIAGCIVAVSIAVALSLNIVHHPASFRRS</sequence>
<name>A0ABQ1IUB1_9PROT</name>
<dbReference type="Proteomes" id="UP000603352">
    <property type="component" value="Unassembled WGS sequence"/>
</dbReference>
<evidence type="ECO:0000313" key="2">
    <source>
        <dbReference type="EMBL" id="GGB51447.1"/>
    </source>
</evidence>
<keyword evidence="3" id="KW-1185">Reference proteome</keyword>
<feature type="transmembrane region" description="Helical" evidence="1">
    <location>
        <begin position="201"/>
        <end position="224"/>
    </location>
</feature>
<dbReference type="EMBL" id="BMDZ01000047">
    <property type="protein sequence ID" value="GGB51447.1"/>
    <property type="molecule type" value="Genomic_DNA"/>
</dbReference>
<feature type="transmembrane region" description="Helical" evidence="1">
    <location>
        <begin position="21"/>
        <end position="40"/>
    </location>
</feature>
<feature type="transmembrane region" description="Helical" evidence="1">
    <location>
        <begin position="236"/>
        <end position="260"/>
    </location>
</feature>
<feature type="transmembrane region" description="Helical" evidence="1">
    <location>
        <begin position="171"/>
        <end position="189"/>
    </location>
</feature>
<evidence type="ECO:0000313" key="3">
    <source>
        <dbReference type="Proteomes" id="UP000603352"/>
    </source>
</evidence>
<accession>A0ABQ1IUB1</accession>
<keyword evidence="1" id="KW-0812">Transmembrane</keyword>
<dbReference type="RefSeq" id="WP_188580321.1">
    <property type="nucleotide sequence ID" value="NZ_BMDZ01000047.1"/>
</dbReference>
<feature type="transmembrane region" description="Helical" evidence="1">
    <location>
        <begin position="266"/>
        <end position="288"/>
    </location>
</feature>
<feature type="transmembrane region" description="Helical" evidence="1">
    <location>
        <begin position="92"/>
        <end position="111"/>
    </location>
</feature>
<comment type="caution">
    <text evidence="2">The sequence shown here is derived from an EMBL/GenBank/DDBJ whole genome shotgun (WGS) entry which is preliminary data.</text>
</comment>
<feature type="transmembrane region" description="Helical" evidence="1">
    <location>
        <begin position="117"/>
        <end position="140"/>
    </location>
</feature>
<keyword evidence="1" id="KW-0472">Membrane</keyword>